<gene>
    <name evidence="1" type="ORF">VW35_00825</name>
</gene>
<organism evidence="1 2">
    <name type="scientific">Devosia soli</name>
    <dbReference type="NCBI Taxonomy" id="361041"/>
    <lineage>
        <taxon>Bacteria</taxon>
        <taxon>Pseudomonadati</taxon>
        <taxon>Pseudomonadota</taxon>
        <taxon>Alphaproteobacteria</taxon>
        <taxon>Hyphomicrobiales</taxon>
        <taxon>Devosiaceae</taxon>
        <taxon>Devosia</taxon>
    </lineage>
</organism>
<sequence length="141" mass="14857">MAEDWSKVAQEVEAALASIGDVSQPNGYPATIRRVVPGTPDPSTPWIPTEPTITYTPVIALQSDKELRDINGTLIGMTKRTVTISGAAGIAPTDDDTILLGEALTFADAADDATHAWEEIQAVRALSPAGIAVLYDLDLAL</sequence>
<accession>A0A0F5LER6</accession>
<protein>
    <submittedName>
        <fullName evidence="1">Uncharacterized protein</fullName>
    </submittedName>
</protein>
<dbReference type="STRING" id="361041.VW35_00825"/>
<evidence type="ECO:0000313" key="1">
    <source>
        <dbReference type="EMBL" id="KKB80785.1"/>
    </source>
</evidence>
<dbReference type="Proteomes" id="UP000033514">
    <property type="component" value="Unassembled WGS sequence"/>
</dbReference>
<dbReference type="PATRIC" id="fig|361041.3.peg.3548"/>
<dbReference type="EMBL" id="LAJG01000005">
    <property type="protein sequence ID" value="KKB80785.1"/>
    <property type="molecule type" value="Genomic_DNA"/>
</dbReference>
<name>A0A0F5LER6_9HYPH</name>
<reference evidence="1 2" key="1">
    <citation type="submission" date="2015-03" db="EMBL/GenBank/DDBJ databases">
        <authorList>
            <person name="Hassan Y.I."/>
            <person name="Lepp D."/>
            <person name="Zhou T."/>
        </authorList>
    </citation>
    <scope>NUCLEOTIDE SEQUENCE [LARGE SCALE GENOMIC DNA]</scope>
    <source>
        <strain evidence="1 2">GH2-10</strain>
    </source>
</reference>
<dbReference type="RefSeq" id="WP_046141138.1">
    <property type="nucleotide sequence ID" value="NZ_LAJG01000005.1"/>
</dbReference>
<keyword evidence="2" id="KW-1185">Reference proteome</keyword>
<dbReference type="OrthoDB" id="8085212at2"/>
<dbReference type="AlphaFoldDB" id="A0A0F5LER6"/>
<proteinExistence type="predicted"/>
<comment type="caution">
    <text evidence="1">The sequence shown here is derived from an EMBL/GenBank/DDBJ whole genome shotgun (WGS) entry which is preliminary data.</text>
</comment>
<evidence type="ECO:0000313" key="2">
    <source>
        <dbReference type="Proteomes" id="UP000033514"/>
    </source>
</evidence>